<feature type="domain" description="PAS" evidence="1">
    <location>
        <begin position="18"/>
        <end position="57"/>
    </location>
</feature>
<reference evidence="2" key="1">
    <citation type="submission" date="2016-10" db="EMBL/GenBank/DDBJ databases">
        <authorList>
            <person name="de Groot N.N."/>
        </authorList>
    </citation>
    <scope>NUCLEOTIDE SEQUENCE</scope>
</reference>
<dbReference type="InterPro" id="IPR000014">
    <property type="entry name" value="PAS"/>
</dbReference>
<dbReference type="InterPro" id="IPR035965">
    <property type="entry name" value="PAS-like_dom_sf"/>
</dbReference>
<dbReference type="NCBIfam" id="TIGR00229">
    <property type="entry name" value="sensory_box"/>
    <property type="match status" value="1"/>
</dbReference>
<dbReference type="SUPFAM" id="SSF55785">
    <property type="entry name" value="PYP-like sensor domain (PAS domain)"/>
    <property type="match status" value="1"/>
</dbReference>
<name>A0A1W1C9X7_9ZZZZ</name>
<dbReference type="AlphaFoldDB" id="A0A1W1C9X7"/>
<proteinExistence type="predicted"/>
<dbReference type="InterPro" id="IPR013767">
    <property type="entry name" value="PAS_fold"/>
</dbReference>
<evidence type="ECO:0000313" key="2">
    <source>
        <dbReference type="EMBL" id="SFV62648.1"/>
    </source>
</evidence>
<organism evidence="2">
    <name type="scientific">hydrothermal vent metagenome</name>
    <dbReference type="NCBI Taxonomy" id="652676"/>
    <lineage>
        <taxon>unclassified sequences</taxon>
        <taxon>metagenomes</taxon>
        <taxon>ecological metagenomes</taxon>
    </lineage>
</organism>
<dbReference type="EMBL" id="FPHE01000116">
    <property type="protein sequence ID" value="SFV62648.1"/>
    <property type="molecule type" value="Genomic_DNA"/>
</dbReference>
<dbReference type="PROSITE" id="PS50112">
    <property type="entry name" value="PAS"/>
    <property type="match status" value="1"/>
</dbReference>
<dbReference type="Pfam" id="PF00989">
    <property type="entry name" value="PAS"/>
    <property type="match status" value="1"/>
</dbReference>
<protein>
    <submittedName>
        <fullName evidence="2">Methyl-accepting chemotaxis protein</fullName>
    </submittedName>
</protein>
<dbReference type="CDD" id="cd00130">
    <property type="entry name" value="PAS"/>
    <property type="match status" value="1"/>
</dbReference>
<dbReference type="GO" id="GO:0006355">
    <property type="term" value="P:regulation of DNA-templated transcription"/>
    <property type="evidence" value="ECO:0007669"/>
    <property type="project" value="InterPro"/>
</dbReference>
<sequence>MHHLIALDIEYSYKKNLIYEIDIDGVITFTNSNFAEVTGFRREELIGKNHKIFKHPDVPDALYEKLWSTNKRLKKWFSTLKNIRRDGMYFWSNIHTTPKYDKSNNIIGFIVVHKPASKIDIEEEIELYAQYN</sequence>
<dbReference type="Gene3D" id="3.30.450.20">
    <property type="entry name" value="PAS domain"/>
    <property type="match status" value="1"/>
</dbReference>
<gene>
    <name evidence="2" type="ORF">MNB_SV-12-286</name>
</gene>
<accession>A0A1W1C9X7</accession>
<evidence type="ECO:0000259" key="1">
    <source>
        <dbReference type="PROSITE" id="PS50112"/>
    </source>
</evidence>